<evidence type="ECO:0000313" key="13">
    <source>
        <dbReference type="EMBL" id="RLM97897.1"/>
    </source>
</evidence>
<dbReference type="PANTHER" id="PTHR43523">
    <property type="entry name" value="GLUCOSE-1-PHOSPHATE ADENYLYLTRANSFERASE-RELATED"/>
    <property type="match status" value="1"/>
</dbReference>
<dbReference type="OrthoDB" id="1733332at2759"/>
<dbReference type="CDD" id="cd02508">
    <property type="entry name" value="ADP_Glucose_PP"/>
    <property type="match status" value="1"/>
</dbReference>
<comment type="pathway">
    <text evidence="2">Glycan biosynthesis; starch biosynthesis.</text>
</comment>
<evidence type="ECO:0000256" key="3">
    <source>
        <dbReference type="ARBA" id="ARBA00010443"/>
    </source>
</evidence>
<evidence type="ECO:0000256" key="4">
    <source>
        <dbReference type="ARBA" id="ARBA00012460"/>
    </source>
</evidence>
<dbReference type="InterPro" id="IPR005835">
    <property type="entry name" value="NTP_transferase_dom"/>
</dbReference>
<reference evidence="14" key="1">
    <citation type="journal article" date="2019" name="Nat. Commun.">
        <title>The genome of broomcorn millet.</title>
        <authorList>
            <person name="Zou C."/>
            <person name="Miki D."/>
            <person name="Li D."/>
            <person name="Tang Q."/>
            <person name="Xiao L."/>
            <person name="Rajput S."/>
            <person name="Deng P."/>
            <person name="Jia W."/>
            <person name="Huang R."/>
            <person name="Zhang M."/>
            <person name="Sun Y."/>
            <person name="Hu J."/>
            <person name="Fu X."/>
            <person name="Schnable P.S."/>
            <person name="Li F."/>
            <person name="Zhang H."/>
            <person name="Feng B."/>
            <person name="Zhu X."/>
            <person name="Liu R."/>
            <person name="Schnable J.C."/>
            <person name="Zhu J.-K."/>
            <person name="Zhang H."/>
        </authorList>
    </citation>
    <scope>NUCLEOTIDE SEQUENCE [LARGE SCALE GENOMIC DNA]</scope>
</reference>
<keyword evidence="6" id="KW-0808">Transferase</keyword>
<dbReference type="Gene3D" id="3.90.550.10">
    <property type="entry name" value="Spore Coat Polysaccharide Biosynthesis Protein SpsA, Chain A"/>
    <property type="match status" value="1"/>
</dbReference>
<comment type="similarity">
    <text evidence="3">Belongs to the bacterial/plant glucose-1-phosphate adenylyltransferase family.</text>
</comment>
<dbReference type="GO" id="GO:0005524">
    <property type="term" value="F:ATP binding"/>
    <property type="evidence" value="ECO:0007669"/>
    <property type="project" value="UniProtKB-KW"/>
</dbReference>
<keyword evidence="14" id="KW-1185">Reference proteome</keyword>
<keyword evidence="10" id="KW-0750">Starch biosynthesis</keyword>
<dbReference type="SUPFAM" id="SSF53448">
    <property type="entry name" value="Nucleotide-diphospho-sugar transferases"/>
    <property type="match status" value="1"/>
</dbReference>
<feature type="domain" description="Nucleotidyl transferase" evidence="12">
    <location>
        <begin position="189"/>
        <end position="473"/>
    </location>
</feature>
<dbReference type="GO" id="GO:0005978">
    <property type="term" value="P:glycogen biosynthetic process"/>
    <property type="evidence" value="ECO:0007669"/>
    <property type="project" value="InterPro"/>
</dbReference>
<dbReference type="PROSITE" id="PS00809">
    <property type="entry name" value="ADP_GLC_PYROPHOSPH_2"/>
    <property type="match status" value="1"/>
</dbReference>
<keyword evidence="7 13" id="KW-0548">Nucleotidyltransferase</keyword>
<evidence type="ECO:0000313" key="14">
    <source>
        <dbReference type="Proteomes" id="UP000275267"/>
    </source>
</evidence>
<evidence type="ECO:0000256" key="9">
    <source>
        <dbReference type="ARBA" id="ARBA00022840"/>
    </source>
</evidence>
<evidence type="ECO:0000256" key="7">
    <source>
        <dbReference type="ARBA" id="ARBA00022695"/>
    </source>
</evidence>
<gene>
    <name evidence="13" type="ORF">C2845_PM06G04650</name>
</gene>
<feature type="chain" id="PRO_5017984042" description="glucose-1-phosphate adenylyltransferase" evidence="11">
    <location>
        <begin position="25"/>
        <end position="629"/>
    </location>
</feature>
<dbReference type="AlphaFoldDB" id="A0A3L6R5V3"/>
<dbReference type="PROSITE" id="PS00808">
    <property type="entry name" value="ADP_GLC_PYROPHOSPH_1"/>
    <property type="match status" value="1"/>
</dbReference>
<dbReference type="Proteomes" id="UP000275267">
    <property type="component" value="Unassembled WGS sequence"/>
</dbReference>
<dbReference type="InterPro" id="IPR011831">
    <property type="entry name" value="ADP-Glc_PPase"/>
</dbReference>
<evidence type="ECO:0000259" key="12">
    <source>
        <dbReference type="Pfam" id="PF00483"/>
    </source>
</evidence>
<dbReference type="UniPathway" id="UPA00152"/>
<dbReference type="SUPFAM" id="SSF51161">
    <property type="entry name" value="Trimeric LpxA-like enzymes"/>
    <property type="match status" value="1"/>
</dbReference>
<dbReference type="EMBL" id="PQIB02000009">
    <property type="protein sequence ID" value="RLM97897.1"/>
    <property type="molecule type" value="Genomic_DNA"/>
</dbReference>
<organism evidence="13 14">
    <name type="scientific">Panicum miliaceum</name>
    <name type="common">Proso millet</name>
    <name type="synonym">Broomcorn millet</name>
    <dbReference type="NCBI Taxonomy" id="4540"/>
    <lineage>
        <taxon>Eukaryota</taxon>
        <taxon>Viridiplantae</taxon>
        <taxon>Streptophyta</taxon>
        <taxon>Embryophyta</taxon>
        <taxon>Tracheophyta</taxon>
        <taxon>Spermatophyta</taxon>
        <taxon>Magnoliopsida</taxon>
        <taxon>Liliopsida</taxon>
        <taxon>Poales</taxon>
        <taxon>Poaceae</taxon>
        <taxon>PACMAD clade</taxon>
        <taxon>Panicoideae</taxon>
        <taxon>Panicodae</taxon>
        <taxon>Paniceae</taxon>
        <taxon>Panicinae</taxon>
        <taxon>Panicum</taxon>
        <taxon>Panicum sect. Panicum</taxon>
    </lineage>
</organism>
<sequence length="629" mass="69183">MGAARVQFFFFPFSLHCSLDYALGVVLFVVEKFGAGDERTVDQVGGGILRVAGVGTGDVVLAGSVAVKKGPALGEGGSDLLGILQRRSDWVAISGTGLCASAMQFSSVFPLEGKACVSPVRREGSGSERVSIGDCSSTRQNRALRRMCFGARGTTSSAQCVLTSDAGPDTLVVRTSFRRNYADPNEVAAVILGGGTGTQLFPLTSTRATPAVPMGGCYRLIDIPMSNCFNSGINKIFVMTQFNSASLNRHIHRTYLGGGINFTDGSVEVLAATQMPGEAAGWFQGTADAVRKFIWVLEDYYKHKAIEHILILSGDQLYRMDYMELVQKHVEETLLYHALLLERGMALFYISRASDYGLVKFDSSGRVIQFSEKPKGADLEEMKVDTSFLNFAIDDPTKYPYIASMGVYVFKKDVLLNLLNILRSRYAQLHDFGSEILPKALHEHNVQAYVFTDYWEDIGTIRSFFDANMALCEQPPKFEFYDPKTPFFTSPRYLSPTKSDKCRIKDAVISHGCFLRECTIEHSIVGVRSRLNSGCELKNTMMMGADLYETEDEISRLLSEGNVPIGVGENTKDKYSYQHTTVTLLVTNDATAMLLAGVQEADRPEEGYYIRSGIVVILKNSTIKDGTVI</sequence>
<keyword evidence="5" id="KW-0021">Allosteric enzyme</keyword>
<comment type="catalytic activity">
    <reaction evidence="1">
        <text>alpha-D-glucose 1-phosphate + ATP + H(+) = ADP-alpha-D-glucose + diphosphate</text>
        <dbReference type="Rhea" id="RHEA:12120"/>
        <dbReference type="ChEBI" id="CHEBI:15378"/>
        <dbReference type="ChEBI" id="CHEBI:30616"/>
        <dbReference type="ChEBI" id="CHEBI:33019"/>
        <dbReference type="ChEBI" id="CHEBI:57498"/>
        <dbReference type="ChEBI" id="CHEBI:58601"/>
        <dbReference type="EC" id="2.7.7.27"/>
    </reaction>
</comment>
<accession>A0A3L6R5V3</accession>
<keyword evidence="8" id="KW-0547">Nucleotide-binding</keyword>
<evidence type="ECO:0000256" key="10">
    <source>
        <dbReference type="ARBA" id="ARBA00022922"/>
    </source>
</evidence>
<evidence type="ECO:0000256" key="6">
    <source>
        <dbReference type="ARBA" id="ARBA00022679"/>
    </source>
</evidence>
<keyword evidence="11" id="KW-0732">Signal</keyword>
<dbReference type="STRING" id="4540.A0A3L6R5V3"/>
<evidence type="ECO:0000256" key="8">
    <source>
        <dbReference type="ARBA" id="ARBA00022741"/>
    </source>
</evidence>
<dbReference type="PANTHER" id="PTHR43523:SF12">
    <property type="entry name" value="GLUCOSE-1-PHOSPHATE ADENYLYLTRANSFERASE LARGE SUBUNIT 1, CHLOROPLASTIC-RELATED"/>
    <property type="match status" value="1"/>
</dbReference>
<dbReference type="EC" id="2.7.7.27" evidence="4"/>
<dbReference type="InterPro" id="IPR005836">
    <property type="entry name" value="ADP_Glu_pyroP_CS"/>
</dbReference>
<evidence type="ECO:0000256" key="11">
    <source>
        <dbReference type="SAM" id="SignalP"/>
    </source>
</evidence>
<dbReference type="GO" id="GO:0008878">
    <property type="term" value="F:glucose-1-phosphate adenylyltransferase activity"/>
    <property type="evidence" value="ECO:0007669"/>
    <property type="project" value="UniProtKB-EC"/>
</dbReference>
<dbReference type="InterPro" id="IPR011004">
    <property type="entry name" value="Trimer_LpxA-like_sf"/>
</dbReference>
<feature type="signal peptide" evidence="11">
    <location>
        <begin position="1"/>
        <end position="24"/>
    </location>
</feature>
<proteinExistence type="inferred from homology"/>
<evidence type="ECO:0000256" key="5">
    <source>
        <dbReference type="ARBA" id="ARBA00022533"/>
    </source>
</evidence>
<protein>
    <recommendedName>
        <fullName evidence="4">glucose-1-phosphate adenylyltransferase</fullName>
        <ecNumber evidence="4">2.7.7.27</ecNumber>
    </recommendedName>
</protein>
<name>A0A3L6R5V3_PANMI</name>
<evidence type="ECO:0000256" key="1">
    <source>
        <dbReference type="ARBA" id="ARBA00000956"/>
    </source>
</evidence>
<evidence type="ECO:0000256" key="2">
    <source>
        <dbReference type="ARBA" id="ARBA00004727"/>
    </source>
</evidence>
<dbReference type="Pfam" id="PF00483">
    <property type="entry name" value="NTP_transferase"/>
    <property type="match status" value="1"/>
</dbReference>
<dbReference type="GO" id="GO:0019252">
    <property type="term" value="P:starch biosynthetic process"/>
    <property type="evidence" value="ECO:0007669"/>
    <property type="project" value="UniProtKB-UniPathway"/>
</dbReference>
<dbReference type="Gene3D" id="2.160.10.10">
    <property type="entry name" value="Hexapeptide repeat proteins"/>
    <property type="match status" value="1"/>
</dbReference>
<dbReference type="InterPro" id="IPR029044">
    <property type="entry name" value="Nucleotide-diphossugar_trans"/>
</dbReference>
<dbReference type="PROSITE" id="PS00810">
    <property type="entry name" value="ADP_GLC_PYROPHOSPH_3"/>
    <property type="match status" value="1"/>
</dbReference>
<comment type="caution">
    <text evidence="13">The sequence shown here is derived from an EMBL/GenBank/DDBJ whole genome shotgun (WGS) entry which is preliminary data.</text>
</comment>
<keyword evidence="9" id="KW-0067">ATP-binding</keyword>
<dbReference type="Pfam" id="PF25247">
    <property type="entry name" value="LbH_GLGC"/>
    <property type="match status" value="1"/>
</dbReference>